<keyword evidence="4" id="KW-0223">Dioxygenase</keyword>
<reference evidence="10 11" key="1">
    <citation type="submission" date="2019-09" db="EMBL/GenBank/DDBJ databases">
        <authorList>
            <person name="Ou C."/>
        </authorList>
    </citation>
    <scope>NUCLEOTIDE SEQUENCE [LARGE SCALE GENOMIC DNA]</scope>
    <source>
        <strain evidence="10">S2</strain>
        <tissue evidence="10">Leaf</tissue>
    </source>
</reference>
<keyword evidence="6" id="KW-0560">Oxidoreductase</keyword>
<dbReference type="GO" id="GO:0005506">
    <property type="term" value="F:iron ion binding"/>
    <property type="evidence" value="ECO:0007669"/>
    <property type="project" value="InterPro"/>
</dbReference>
<dbReference type="EMBL" id="SMOL01000695">
    <property type="protein sequence ID" value="KAB2602799.1"/>
    <property type="molecule type" value="Genomic_DNA"/>
</dbReference>
<evidence type="ECO:0000256" key="6">
    <source>
        <dbReference type="ARBA" id="ARBA00023002"/>
    </source>
</evidence>
<comment type="subcellular location">
    <subcellularLocation>
        <location evidence="2">Endoplasmic reticulum membrane</location>
        <topology evidence="2">Single-pass type II membrane protein</topology>
    </subcellularLocation>
</comment>
<dbReference type="OrthoDB" id="1721415at2759"/>
<evidence type="ECO:0000313" key="10">
    <source>
        <dbReference type="EMBL" id="KAB2602799.1"/>
    </source>
</evidence>
<dbReference type="InterPro" id="IPR006620">
    <property type="entry name" value="Pro_4_hyd_alph"/>
</dbReference>
<dbReference type="Proteomes" id="UP000327157">
    <property type="component" value="Chromosome 10"/>
</dbReference>
<evidence type="ECO:0000256" key="7">
    <source>
        <dbReference type="ARBA" id="ARBA00023004"/>
    </source>
</evidence>
<accession>A0A5N5FI29</accession>
<evidence type="ECO:0000256" key="3">
    <source>
        <dbReference type="ARBA" id="ARBA00022723"/>
    </source>
</evidence>
<protein>
    <submittedName>
        <fullName evidence="10">Prolyl 4-hydroxylase subunit alpha-1-like</fullName>
    </submittedName>
</protein>
<dbReference type="GO" id="GO:0005789">
    <property type="term" value="C:endoplasmic reticulum membrane"/>
    <property type="evidence" value="ECO:0007669"/>
    <property type="project" value="UniProtKB-SubCell"/>
</dbReference>
<dbReference type="GO" id="GO:0031418">
    <property type="term" value="F:L-ascorbic acid binding"/>
    <property type="evidence" value="ECO:0007669"/>
    <property type="project" value="InterPro"/>
</dbReference>
<dbReference type="Gene3D" id="2.60.120.620">
    <property type="entry name" value="q2cbj1_9rhob like domain"/>
    <property type="match status" value="2"/>
</dbReference>
<comment type="caution">
    <text evidence="10">The sequence shown here is derived from an EMBL/GenBank/DDBJ whole genome shotgun (WGS) entry which is preliminary data.</text>
</comment>
<keyword evidence="11" id="KW-1185">Reference proteome</keyword>
<dbReference type="SMART" id="SM00702">
    <property type="entry name" value="P4Hc"/>
    <property type="match status" value="1"/>
</dbReference>
<evidence type="ECO:0000313" key="11">
    <source>
        <dbReference type="Proteomes" id="UP000327157"/>
    </source>
</evidence>
<name>A0A5N5FI29_9ROSA</name>
<evidence type="ECO:0000256" key="2">
    <source>
        <dbReference type="ARBA" id="ARBA00004648"/>
    </source>
</evidence>
<keyword evidence="5" id="KW-0812">Transmembrane</keyword>
<reference evidence="10 11" key="3">
    <citation type="submission" date="2019-11" db="EMBL/GenBank/DDBJ databases">
        <title>A de novo genome assembly of a pear dwarfing rootstock.</title>
        <authorList>
            <person name="Wang F."/>
            <person name="Wang J."/>
            <person name="Li S."/>
            <person name="Zhang Y."/>
            <person name="Fang M."/>
            <person name="Ma L."/>
            <person name="Zhao Y."/>
            <person name="Jiang S."/>
        </authorList>
    </citation>
    <scope>NUCLEOTIDE SEQUENCE [LARGE SCALE GENOMIC DNA]</scope>
    <source>
        <strain evidence="10">S2</strain>
        <tissue evidence="10">Leaf</tissue>
    </source>
</reference>
<evidence type="ECO:0000256" key="4">
    <source>
        <dbReference type="ARBA" id="ARBA00022964"/>
    </source>
</evidence>
<dbReference type="GO" id="GO:0004656">
    <property type="term" value="F:procollagen-proline 4-dioxygenase activity"/>
    <property type="evidence" value="ECO:0007669"/>
    <property type="project" value="UniProtKB-EC"/>
</dbReference>
<dbReference type="InterPro" id="IPR045054">
    <property type="entry name" value="P4HA-like"/>
</dbReference>
<feature type="domain" description="Prolyl 4-hydroxylase alpha subunit" evidence="9">
    <location>
        <begin position="104"/>
        <end position="286"/>
    </location>
</feature>
<dbReference type="PANTHER" id="PTHR10869:SF195">
    <property type="entry name" value="PROLYL 4-HYDROXYLASE 9-RELATED"/>
    <property type="match status" value="1"/>
</dbReference>
<proteinExistence type="predicted"/>
<evidence type="ECO:0000259" key="9">
    <source>
        <dbReference type="SMART" id="SM00702"/>
    </source>
</evidence>
<keyword evidence="7" id="KW-0408">Iron</keyword>
<comment type="cofactor">
    <cofactor evidence="1">
        <name>L-ascorbate</name>
        <dbReference type="ChEBI" id="CHEBI:38290"/>
    </cofactor>
</comment>
<organism evidence="10 11">
    <name type="scientific">Pyrus ussuriensis x Pyrus communis</name>
    <dbReference type="NCBI Taxonomy" id="2448454"/>
    <lineage>
        <taxon>Eukaryota</taxon>
        <taxon>Viridiplantae</taxon>
        <taxon>Streptophyta</taxon>
        <taxon>Embryophyta</taxon>
        <taxon>Tracheophyta</taxon>
        <taxon>Spermatophyta</taxon>
        <taxon>Magnoliopsida</taxon>
        <taxon>eudicotyledons</taxon>
        <taxon>Gunneridae</taxon>
        <taxon>Pentapetalae</taxon>
        <taxon>rosids</taxon>
        <taxon>fabids</taxon>
        <taxon>Rosales</taxon>
        <taxon>Rosaceae</taxon>
        <taxon>Amygdaloideae</taxon>
        <taxon>Maleae</taxon>
        <taxon>Pyrus</taxon>
    </lineage>
</organism>
<keyword evidence="5" id="KW-0735">Signal-anchor</keyword>
<comment type="catalytic activity">
    <reaction evidence="8">
        <text>L-prolyl-[collagen] + 2-oxoglutarate + O2 = trans-4-hydroxy-L-prolyl-[collagen] + succinate + CO2</text>
        <dbReference type="Rhea" id="RHEA:18945"/>
        <dbReference type="Rhea" id="RHEA-COMP:11676"/>
        <dbReference type="Rhea" id="RHEA-COMP:11680"/>
        <dbReference type="ChEBI" id="CHEBI:15379"/>
        <dbReference type="ChEBI" id="CHEBI:16526"/>
        <dbReference type="ChEBI" id="CHEBI:16810"/>
        <dbReference type="ChEBI" id="CHEBI:30031"/>
        <dbReference type="ChEBI" id="CHEBI:50342"/>
        <dbReference type="ChEBI" id="CHEBI:61965"/>
        <dbReference type="EC" id="1.14.11.2"/>
    </reaction>
</comment>
<evidence type="ECO:0000256" key="8">
    <source>
        <dbReference type="ARBA" id="ARBA00049169"/>
    </source>
</evidence>
<dbReference type="AlphaFoldDB" id="A0A5N5FI29"/>
<evidence type="ECO:0000256" key="5">
    <source>
        <dbReference type="ARBA" id="ARBA00022968"/>
    </source>
</evidence>
<reference evidence="11" key="2">
    <citation type="submission" date="2019-10" db="EMBL/GenBank/DDBJ databases">
        <title>A de novo genome assembly of a pear dwarfing rootstock.</title>
        <authorList>
            <person name="Wang F."/>
            <person name="Wang J."/>
            <person name="Li S."/>
            <person name="Zhang Y."/>
            <person name="Fang M."/>
            <person name="Ma L."/>
            <person name="Zhao Y."/>
            <person name="Jiang S."/>
        </authorList>
    </citation>
    <scope>NUCLEOTIDE SEQUENCE [LARGE SCALE GENOMIC DNA]</scope>
</reference>
<keyword evidence="3" id="KW-0479">Metal-binding</keyword>
<dbReference type="PANTHER" id="PTHR10869">
    <property type="entry name" value="PROLYL 4-HYDROXYLASE ALPHA SUBUNIT"/>
    <property type="match status" value="1"/>
</dbReference>
<gene>
    <name evidence="10" type="ORF">D8674_003804</name>
</gene>
<evidence type="ECO:0000256" key="1">
    <source>
        <dbReference type="ARBA" id="ARBA00001961"/>
    </source>
</evidence>
<sequence length="288" mass="31890">MKKKKKKNPTYISFCTKVVCSFFSFLSNISLPSTSLVPPLFFFTGLFISTLLSHASVSLFLSGSRPVSRTLESEDDEDHGPILQGDTGDSFIPSIPFQVLSWTPRVLYFPRFATAEQCERVIEMAKMKLGPSTLALRKGETAESTKGTRTRELFSARYINCQFILDYISGTFISASEDDSGVLDVIEEKIARATILPRTHGEFASFLLYLSNVEEGGETMFPFENGAEMGLSYDYKKCIGLKIMPKQGDGLLFYSVFRNGTIDPTSLHGSCPVSKGSMIGCCLNCRMP</sequence>